<evidence type="ECO:0000313" key="3">
    <source>
        <dbReference type="Proteomes" id="UP000215127"/>
    </source>
</evidence>
<evidence type="ECO:0000256" key="1">
    <source>
        <dbReference type="SAM" id="MobiDB-lite"/>
    </source>
</evidence>
<accession>A0A1X7RZN0</accession>
<keyword evidence="3" id="KW-1185">Reference proteome</keyword>
<feature type="region of interest" description="Disordered" evidence="1">
    <location>
        <begin position="1"/>
        <end position="83"/>
    </location>
</feature>
<protein>
    <recommendedName>
        <fullName evidence="4">Histone H2A</fullName>
    </recommendedName>
</protein>
<dbReference type="InterPro" id="IPR009072">
    <property type="entry name" value="Histone-fold"/>
</dbReference>
<evidence type="ECO:0008006" key="4">
    <source>
        <dbReference type="Google" id="ProtNLM"/>
    </source>
</evidence>
<sequence length="116" mass="12428">MPGLSTNMTSPTKTSTSGSMTSRSTLVVSLSRTTSASRPPAAPQRVTSSASSPHPRRRGARHSHQGHHRTTVSRGGYPPLAGNAAKDLKVKRITPRHLQLALLLKVEQKKTKTIDA</sequence>
<feature type="compositionally biased region" description="Basic residues" evidence="1">
    <location>
        <begin position="54"/>
        <end position="71"/>
    </location>
</feature>
<dbReference type="Gene3D" id="1.10.20.10">
    <property type="entry name" value="Histone, subunit A"/>
    <property type="match status" value="1"/>
</dbReference>
<reference evidence="2 3" key="1">
    <citation type="submission" date="2016-06" db="EMBL/GenBank/DDBJ databases">
        <authorList>
            <person name="Kjaerup R.B."/>
            <person name="Dalgaard T.S."/>
            <person name="Juul-Madsen H.R."/>
        </authorList>
    </citation>
    <scope>NUCLEOTIDE SEQUENCE [LARGE SCALE GENOMIC DNA]</scope>
</reference>
<name>A0A1X7RZN0_ZYMT9</name>
<proteinExistence type="predicted"/>
<dbReference type="SUPFAM" id="SSF47113">
    <property type="entry name" value="Histone-fold"/>
    <property type="match status" value="1"/>
</dbReference>
<dbReference type="AlphaFoldDB" id="A0A1X7RZN0"/>
<dbReference type="GO" id="GO:0046982">
    <property type="term" value="F:protein heterodimerization activity"/>
    <property type="evidence" value="ECO:0007669"/>
    <property type="project" value="InterPro"/>
</dbReference>
<dbReference type="EMBL" id="LT853698">
    <property type="protein sequence ID" value="SMQ52868.1"/>
    <property type="molecule type" value="Genomic_DNA"/>
</dbReference>
<organism evidence="2 3">
    <name type="scientific">Zymoseptoria tritici (strain ST99CH_3D7)</name>
    <dbReference type="NCBI Taxonomy" id="1276538"/>
    <lineage>
        <taxon>Eukaryota</taxon>
        <taxon>Fungi</taxon>
        <taxon>Dikarya</taxon>
        <taxon>Ascomycota</taxon>
        <taxon>Pezizomycotina</taxon>
        <taxon>Dothideomycetes</taxon>
        <taxon>Dothideomycetidae</taxon>
        <taxon>Mycosphaerellales</taxon>
        <taxon>Mycosphaerellaceae</taxon>
        <taxon>Zymoseptoria</taxon>
    </lineage>
</organism>
<feature type="compositionally biased region" description="Low complexity" evidence="1">
    <location>
        <begin position="9"/>
        <end position="35"/>
    </location>
</feature>
<evidence type="ECO:0000313" key="2">
    <source>
        <dbReference type="EMBL" id="SMQ52868.1"/>
    </source>
</evidence>
<gene>
    <name evidence="2" type="ORF">ZT3D7_G8021</name>
</gene>
<dbReference type="Proteomes" id="UP000215127">
    <property type="component" value="Chromosome 7"/>
</dbReference>